<evidence type="ECO:0000256" key="2">
    <source>
        <dbReference type="ARBA" id="ARBA00022670"/>
    </source>
</evidence>
<feature type="active site" description="Charge relay system" evidence="5">
    <location>
        <position position="411"/>
    </location>
</feature>
<evidence type="ECO:0000256" key="5">
    <source>
        <dbReference type="PROSITE-ProRule" id="PRU01240"/>
    </source>
</evidence>
<keyword evidence="6" id="KW-0732">Signal</keyword>
<proteinExistence type="inferred from homology"/>
<dbReference type="PROSITE" id="PS51892">
    <property type="entry name" value="SUBTILASE"/>
    <property type="match status" value="1"/>
</dbReference>
<dbReference type="Gene3D" id="3.40.50.200">
    <property type="entry name" value="Peptidase S8/S53 domain"/>
    <property type="match status" value="1"/>
</dbReference>
<dbReference type="InterPro" id="IPR022398">
    <property type="entry name" value="Peptidase_S8_His-AS"/>
</dbReference>
<protein>
    <submittedName>
        <fullName evidence="8">S8 family serine peptidase</fullName>
    </submittedName>
</protein>
<dbReference type="PANTHER" id="PTHR43806:SF65">
    <property type="entry name" value="SERINE PROTEASE APRX"/>
    <property type="match status" value="1"/>
</dbReference>
<dbReference type="PRINTS" id="PR00723">
    <property type="entry name" value="SUBTILISIN"/>
</dbReference>
<comment type="caution">
    <text evidence="8">The sequence shown here is derived from an EMBL/GenBank/DDBJ whole genome shotgun (WGS) entry which is preliminary data.</text>
</comment>
<dbReference type="Pfam" id="PF00082">
    <property type="entry name" value="Peptidase_S8"/>
    <property type="match status" value="1"/>
</dbReference>
<evidence type="ECO:0000313" key="8">
    <source>
        <dbReference type="EMBL" id="MFC4737933.1"/>
    </source>
</evidence>
<feature type="chain" id="PRO_5046792119" evidence="6">
    <location>
        <begin position="26"/>
        <end position="483"/>
    </location>
</feature>
<evidence type="ECO:0000256" key="1">
    <source>
        <dbReference type="ARBA" id="ARBA00011073"/>
    </source>
</evidence>
<dbReference type="InterPro" id="IPR023828">
    <property type="entry name" value="Peptidase_S8_Ser-AS"/>
</dbReference>
<dbReference type="Proteomes" id="UP001595896">
    <property type="component" value="Unassembled WGS sequence"/>
</dbReference>
<dbReference type="SUPFAM" id="SSF52743">
    <property type="entry name" value="Subtilisin-like"/>
    <property type="match status" value="1"/>
</dbReference>
<dbReference type="InterPro" id="IPR000209">
    <property type="entry name" value="Peptidase_S8/S53_dom"/>
</dbReference>
<dbReference type="InterPro" id="IPR015500">
    <property type="entry name" value="Peptidase_S8_subtilisin-rel"/>
</dbReference>
<evidence type="ECO:0000256" key="3">
    <source>
        <dbReference type="ARBA" id="ARBA00022801"/>
    </source>
</evidence>
<feature type="domain" description="Peptidase S8/S53" evidence="7">
    <location>
        <begin position="152"/>
        <end position="446"/>
    </location>
</feature>
<dbReference type="PROSITE" id="PS00138">
    <property type="entry name" value="SUBTILASE_SER"/>
    <property type="match status" value="1"/>
</dbReference>
<evidence type="ECO:0000256" key="6">
    <source>
        <dbReference type="SAM" id="SignalP"/>
    </source>
</evidence>
<dbReference type="InterPro" id="IPR036852">
    <property type="entry name" value="Peptidase_S8/S53_dom_sf"/>
</dbReference>
<dbReference type="PROSITE" id="PS00137">
    <property type="entry name" value="SUBTILASE_HIS"/>
    <property type="match status" value="1"/>
</dbReference>
<dbReference type="EMBL" id="JBHSGK010000020">
    <property type="protein sequence ID" value="MFC4737933.1"/>
    <property type="molecule type" value="Genomic_DNA"/>
</dbReference>
<comment type="similarity">
    <text evidence="1 5">Belongs to the peptidase S8 family.</text>
</comment>
<evidence type="ECO:0000256" key="4">
    <source>
        <dbReference type="ARBA" id="ARBA00022825"/>
    </source>
</evidence>
<feature type="signal peptide" evidence="6">
    <location>
        <begin position="1"/>
        <end position="25"/>
    </location>
</feature>
<organism evidence="8 9">
    <name type="scientific">Bacillus daqingensis</name>
    <dbReference type="NCBI Taxonomy" id="872396"/>
    <lineage>
        <taxon>Bacteria</taxon>
        <taxon>Bacillati</taxon>
        <taxon>Bacillota</taxon>
        <taxon>Bacilli</taxon>
        <taxon>Bacillales</taxon>
        <taxon>Bacillaceae</taxon>
        <taxon>Bacillus</taxon>
    </lineage>
</organism>
<keyword evidence="3 5" id="KW-0378">Hydrolase</keyword>
<evidence type="ECO:0000259" key="7">
    <source>
        <dbReference type="Pfam" id="PF00082"/>
    </source>
</evidence>
<dbReference type="InterPro" id="IPR050131">
    <property type="entry name" value="Peptidase_S8_subtilisin-like"/>
</dbReference>
<keyword evidence="4 5" id="KW-0720">Serine protease</keyword>
<gene>
    <name evidence="8" type="ORF">ACFO4L_15235</name>
</gene>
<feature type="active site" description="Charge relay system" evidence="5">
    <location>
        <position position="161"/>
    </location>
</feature>
<evidence type="ECO:0000313" key="9">
    <source>
        <dbReference type="Proteomes" id="UP001595896"/>
    </source>
</evidence>
<reference evidence="9" key="1">
    <citation type="journal article" date="2019" name="Int. J. Syst. Evol. Microbiol.">
        <title>The Global Catalogue of Microorganisms (GCM) 10K type strain sequencing project: providing services to taxonomists for standard genome sequencing and annotation.</title>
        <authorList>
            <consortium name="The Broad Institute Genomics Platform"/>
            <consortium name="The Broad Institute Genome Sequencing Center for Infectious Disease"/>
            <person name="Wu L."/>
            <person name="Ma J."/>
        </authorList>
    </citation>
    <scope>NUCLEOTIDE SEQUENCE [LARGE SCALE GENOMIC DNA]</scope>
    <source>
        <strain evidence="9">JCM 12165</strain>
    </source>
</reference>
<feature type="active site" description="Charge relay system" evidence="5">
    <location>
        <position position="212"/>
    </location>
</feature>
<dbReference type="RefSeq" id="WP_377910524.1">
    <property type="nucleotide sequence ID" value="NZ_JBHSGK010000020.1"/>
</dbReference>
<name>A0ABV9NX57_9BACI</name>
<sequence>MKQRSVRQTAAAFVLSFLLVLPAGMQGKALTSSLPVLDTVIEDGLLTYVEEAGTAEVVITFDEEGPLADSSLSLLEDLGLSNVVTMEALPMAGAIVTKSQVEALSEADDVLSVYLNEELDYFNEESTDLTRVDEVRTDDDFRQKNGGLPVTGSGIGVVVNDSGVDGTHEDHKFGNNLVQNVLANTNLNSIESSLFPIVYQEDVVNTDTNSGHGTHVAGTVGGTGAKSSGKYEGVAPGADLIGYGSGAVLLILDGIGGFDYAIANQERYNIRVINNSWGGSGDFDPYHPINIASKKAYDRGIVTVFSAGNSGPEENTHNPYAKAPWVISVAAGNKDGTLADFSSRGTEGKGGSFEINGEEWEWKDEPTITGPGVDIISTRVIAPLSALALEDDAEYIDPAYLPYYTTLSGTSMSAPHVAGIAALMLEADPTLSPQEVKDILQDTASPMEGLASWEAGAGYVDAYEAVSAVFEEEVSNQGRGNQR</sequence>
<dbReference type="PANTHER" id="PTHR43806">
    <property type="entry name" value="PEPTIDASE S8"/>
    <property type="match status" value="1"/>
</dbReference>
<accession>A0ABV9NX57</accession>
<keyword evidence="9" id="KW-1185">Reference proteome</keyword>
<keyword evidence="2 5" id="KW-0645">Protease</keyword>